<name>A0A8H3DZ31_9AGAM</name>
<accession>A0A8H3DZ31</accession>
<dbReference type="SUPFAM" id="SSF46785">
    <property type="entry name" value="Winged helix' DNA-binding domain"/>
    <property type="match status" value="1"/>
</dbReference>
<dbReference type="EMBL" id="CAJNJQ010001351">
    <property type="protein sequence ID" value="CAE7134454.1"/>
    <property type="molecule type" value="Genomic_DNA"/>
</dbReference>
<dbReference type="Pfam" id="PF00610">
    <property type="entry name" value="DEP"/>
    <property type="match status" value="1"/>
</dbReference>
<feature type="region of interest" description="Disordered" evidence="2">
    <location>
        <begin position="730"/>
        <end position="765"/>
    </location>
</feature>
<evidence type="ECO:0000313" key="5">
    <source>
        <dbReference type="EMBL" id="CAE7134454.1"/>
    </source>
</evidence>
<evidence type="ECO:0000259" key="3">
    <source>
        <dbReference type="PROSITE" id="PS50003"/>
    </source>
</evidence>
<dbReference type="Proteomes" id="UP000663827">
    <property type="component" value="Unassembled WGS sequence"/>
</dbReference>
<gene>
    <name evidence="5" type="ORF">RDB_LOCUS67485</name>
</gene>
<proteinExistence type="predicted"/>
<feature type="compositionally biased region" description="Low complexity" evidence="2">
    <location>
        <begin position="312"/>
        <end position="323"/>
    </location>
</feature>
<evidence type="ECO:0000259" key="4">
    <source>
        <dbReference type="PROSITE" id="PS50010"/>
    </source>
</evidence>
<feature type="compositionally biased region" description="Basic and acidic residues" evidence="2">
    <location>
        <begin position="25"/>
        <end position="36"/>
    </location>
</feature>
<evidence type="ECO:0000256" key="1">
    <source>
        <dbReference type="ARBA" id="ARBA00022553"/>
    </source>
</evidence>
<dbReference type="PROSITE" id="PS50010">
    <property type="entry name" value="DH_2"/>
    <property type="match status" value="1"/>
</dbReference>
<keyword evidence="1" id="KW-0597">Phosphoprotein</keyword>
<dbReference type="CDD" id="cd00160">
    <property type="entry name" value="RhoGEF"/>
    <property type="match status" value="1"/>
</dbReference>
<dbReference type="InterPro" id="IPR036388">
    <property type="entry name" value="WH-like_DNA-bd_sf"/>
</dbReference>
<dbReference type="PANTHER" id="PTHR46572">
    <property type="entry name" value="RHO1 GDP-GTP EXCHANGE PROTEIN 1-RELATED"/>
    <property type="match status" value="1"/>
</dbReference>
<dbReference type="SMART" id="SM00233">
    <property type="entry name" value="PH"/>
    <property type="match status" value="1"/>
</dbReference>
<dbReference type="SMART" id="SM00049">
    <property type="entry name" value="DEP"/>
    <property type="match status" value="1"/>
</dbReference>
<dbReference type="Gene3D" id="1.10.10.10">
    <property type="entry name" value="Winged helix-like DNA-binding domain superfamily/Winged helix DNA-binding domain"/>
    <property type="match status" value="1"/>
</dbReference>
<dbReference type="PANTHER" id="PTHR46572:SF2">
    <property type="entry name" value="RHO1 GDP-GTP EXCHANGE PROTEIN 1-RELATED"/>
    <property type="match status" value="1"/>
</dbReference>
<evidence type="ECO:0000256" key="2">
    <source>
        <dbReference type="SAM" id="MobiDB-lite"/>
    </source>
</evidence>
<sequence length="817" mass="90712">MASSKRRATAYEQIYGSRGPTRPPPPREYETGERADPAQYPPGVIPARPLPEDPVIERLIQKGLTPAQAYKAQYRQNTQLMHLDTTLAAQASPAAHTSGDTVISYYHSESTSPSPPISNAPLNLSPPASRRSIESVRTAPVGTNTGSIGRRGHTYTGSIGNAPSDRIRSPPPLPIPRPNHPTSRRRPLVYPALLSRVADAFRQRISLNDHTKDGLTYPAAFNGREAVDLISFIIKTSDRNLALLLGRALDAQKFFHDVTYDHRLRDSPAEIYQFSGPRPVASWDIDGAEDGESTPVRPGLLSPGQGSGSGAGSTNAAGNATGEAEGDAVPLPVGVFTLLTECYSPTCSRDKVCYCIGCPRRVEQNTRQQSQRSYTSSTTTIAASTLSGTTIAVGGATAMANRFIKANSSKESLIDHGLKEPGQLWVQSVPQEIVDSVSDQERKRQEAINEVIYTERDFVRDLEYLRDRWMEPLRKSDIIPEERRDDFVQQVFWNVEDILDVNARLRDLLTKRQNAYPIVETIGDIFLELVSDFHPFVQYGKHQLYGKYEFEKEKSTNPAFASFVETVERLPESRKLELNGYLTKPTTRLARYPLLLEVVLKHTPEDNVDKVALPKVVAKVREFLKTVNEESGKTENRFNLLQLDKGLVFRPGEEADLRLKDEERQLVYKGALKRRGGTANENGDLQVFLFDHALLIVKSKMVSKHEQLKVFKRPIPLELLIVSTPDENANRAARPRTTLIRPNGNGQAANGTPPPAAPTRPDSQKSGYQLTFSYLGKKGYSLTLWAPTVIARKKWVDHILAQQEAMRGGGRNSQLIA</sequence>
<feature type="domain" description="DH" evidence="4">
    <location>
        <begin position="443"/>
        <end position="630"/>
    </location>
</feature>
<dbReference type="InterPro" id="IPR041675">
    <property type="entry name" value="PH_5"/>
</dbReference>
<dbReference type="SUPFAM" id="SSF50729">
    <property type="entry name" value="PH domain-like"/>
    <property type="match status" value="1"/>
</dbReference>
<dbReference type="GO" id="GO:0035556">
    <property type="term" value="P:intracellular signal transduction"/>
    <property type="evidence" value="ECO:0007669"/>
    <property type="project" value="InterPro"/>
</dbReference>
<organism evidence="5 6">
    <name type="scientific">Rhizoctonia solani</name>
    <dbReference type="NCBI Taxonomy" id="456999"/>
    <lineage>
        <taxon>Eukaryota</taxon>
        <taxon>Fungi</taxon>
        <taxon>Dikarya</taxon>
        <taxon>Basidiomycota</taxon>
        <taxon>Agaricomycotina</taxon>
        <taxon>Agaricomycetes</taxon>
        <taxon>Cantharellales</taxon>
        <taxon>Ceratobasidiaceae</taxon>
        <taxon>Rhizoctonia</taxon>
    </lineage>
</organism>
<feature type="region of interest" description="Disordered" evidence="2">
    <location>
        <begin position="1"/>
        <end position="46"/>
    </location>
</feature>
<dbReference type="Pfam" id="PF15405">
    <property type="entry name" value="PH_5"/>
    <property type="match status" value="1"/>
</dbReference>
<feature type="compositionally biased region" description="Low complexity" evidence="2">
    <location>
        <begin position="742"/>
        <end position="751"/>
    </location>
</feature>
<evidence type="ECO:0000313" key="6">
    <source>
        <dbReference type="Proteomes" id="UP000663827"/>
    </source>
</evidence>
<feature type="compositionally biased region" description="Pro residues" evidence="2">
    <location>
        <begin position="169"/>
        <end position="179"/>
    </location>
</feature>
<dbReference type="InterPro" id="IPR000591">
    <property type="entry name" value="DEP_dom"/>
</dbReference>
<reference evidence="5" key="1">
    <citation type="submission" date="2021-01" db="EMBL/GenBank/DDBJ databases">
        <authorList>
            <person name="Kaushik A."/>
        </authorList>
    </citation>
    <scope>NUCLEOTIDE SEQUENCE</scope>
    <source>
        <strain evidence="5">AG5</strain>
    </source>
</reference>
<feature type="region of interest" description="Disordered" evidence="2">
    <location>
        <begin position="105"/>
        <end position="185"/>
    </location>
</feature>
<dbReference type="AlphaFoldDB" id="A0A8H3DZ31"/>
<dbReference type="InterPro" id="IPR001849">
    <property type="entry name" value="PH_domain"/>
</dbReference>
<dbReference type="InterPro" id="IPR011993">
    <property type="entry name" value="PH-like_dom_sf"/>
</dbReference>
<dbReference type="InterPro" id="IPR052233">
    <property type="entry name" value="Rho-type_GEFs"/>
</dbReference>
<protein>
    <submittedName>
        <fullName evidence="5">Uncharacterized protein</fullName>
    </submittedName>
</protein>
<dbReference type="Gene3D" id="2.30.29.30">
    <property type="entry name" value="Pleckstrin-homology domain (PH domain)/Phosphotyrosine-binding domain (PTB)"/>
    <property type="match status" value="1"/>
</dbReference>
<feature type="domain" description="PH" evidence="3">
    <location>
        <begin position="665"/>
        <end position="804"/>
    </location>
</feature>
<dbReference type="SMART" id="SM00325">
    <property type="entry name" value="RhoGEF"/>
    <property type="match status" value="1"/>
</dbReference>
<dbReference type="Gene3D" id="1.20.900.10">
    <property type="entry name" value="Dbl homology (DH) domain"/>
    <property type="match status" value="1"/>
</dbReference>
<feature type="region of interest" description="Disordered" evidence="2">
    <location>
        <begin position="283"/>
        <end position="324"/>
    </location>
</feature>
<dbReference type="InterPro" id="IPR000219">
    <property type="entry name" value="DH_dom"/>
</dbReference>
<dbReference type="InterPro" id="IPR036390">
    <property type="entry name" value="WH_DNA-bd_sf"/>
</dbReference>
<dbReference type="CDD" id="cd04435">
    <property type="entry name" value="DEP_fRom2"/>
    <property type="match status" value="1"/>
</dbReference>
<comment type="caution">
    <text evidence="5">The sequence shown here is derived from an EMBL/GenBank/DDBJ whole genome shotgun (WGS) entry which is preliminary data.</text>
</comment>
<dbReference type="Pfam" id="PF00621">
    <property type="entry name" value="RhoGEF"/>
    <property type="match status" value="1"/>
</dbReference>
<dbReference type="InterPro" id="IPR035899">
    <property type="entry name" value="DBL_dom_sf"/>
</dbReference>
<dbReference type="SUPFAM" id="SSF48065">
    <property type="entry name" value="DBL homology domain (DH-domain)"/>
    <property type="match status" value="1"/>
</dbReference>
<dbReference type="GO" id="GO:0005085">
    <property type="term" value="F:guanyl-nucleotide exchange factor activity"/>
    <property type="evidence" value="ECO:0007669"/>
    <property type="project" value="InterPro"/>
</dbReference>
<dbReference type="PROSITE" id="PS50003">
    <property type="entry name" value="PH_DOMAIN"/>
    <property type="match status" value="1"/>
</dbReference>